<evidence type="ECO:0000256" key="1">
    <source>
        <dbReference type="SAM" id="MobiDB-lite"/>
    </source>
</evidence>
<evidence type="ECO:0000313" key="3">
    <source>
        <dbReference type="Proteomes" id="UP001596957"/>
    </source>
</evidence>
<gene>
    <name evidence="2" type="ORF">ACFQZP_50305</name>
</gene>
<proteinExistence type="predicted"/>
<keyword evidence="3" id="KW-1185">Reference proteome</keyword>
<protein>
    <submittedName>
        <fullName evidence="2">CGNR zinc finger domain-containing protein</fullName>
    </submittedName>
</protein>
<dbReference type="RefSeq" id="WP_381264100.1">
    <property type="nucleotide sequence ID" value="NZ_JBHTBI010000091.1"/>
</dbReference>
<comment type="caution">
    <text evidence="2">The sequence shown here is derived from an EMBL/GenBank/DDBJ whole genome shotgun (WGS) entry which is preliminary data.</text>
</comment>
<dbReference type="EMBL" id="JBHTEC010000010">
    <property type="protein sequence ID" value="MFD0289648.1"/>
    <property type="molecule type" value="Genomic_DNA"/>
</dbReference>
<name>A0ABW2VYT0_9ACTN</name>
<dbReference type="Proteomes" id="UP001596957">
    <property type="component" value="Unassembled WGS sequence"/>
</dbReference>
<feature type="region of interest" description="Disordered" evidence="1">
    <location>
        <begin position="250"/>
        <end position="288"/>
    </location>
</feature>
<accession>A0ABW2VYT0</accession>
<reference evidence="3" key="1">
    <citation type="journal article" date="2019" name="Int. J. Syst. Evol. Microbiol.">
        <title>The Global Catalogue of Microorganisms (GCM) 10K type strain sequencing project: providing services to taxonomists for standard genome sequencing and annotation.</title>
        <authorList>
            <consortium name="The Broad Institute Genomics Platform"/>
            <consortium name="The Broad Institute Genome Sequencing Center for Infectious Disease"/>
            <person name="Wu L."/>
            <person name="Ma J."/>
        </authorList>
    </citation>
    <scope>NUCLEOTIDE SEQUENCE [LARGE SCALE GENOMIC DNA]</scope>
    <source>
        <strain evidence="3">CGMCC 4.7198</strain>
    </source>
</reference>
<evidence type="ECO:0000313" key="2">
    <source>
        <dbReference type="EMBL" id="MFD0289648.1"/>
    </source>
</evidence>
<organism evidence="2 3">
    <name type="scientific">Streptomyces lutosisoli</name>
    <dbReference type="NCBI Taxonomy" id="2665721"/>
    <lineage>
        <taxon>Bacteria</taxon>
        <taxon>Bacillati</taxon>
        <taxon>Actinomycetota</taxon>
        <taxon>Actinomycetes</taxon>
        <taxon>Kitasatosporales</taxon>
        <taxon>Streptomycetaceae</taxon>
        <taxon>Streptomyces</taxon>
    </lineage>
</organism>
<sequence length="288" mass="32103">MSPLADAGTEGEWIVWTPQLRSPGERTVPLPEDFYLREFMELDPADLDAIAATMRAYGHLGGSVGALSLDVEGYEHYSELANRLHPEYGPFALHGELATLFVSEAQDAIATWLALRHEGGLDALVEAEATEEELARWQAANSHKEETWPRDLDHMRKELLSLKISNLTSTLNSALEPFSIGIGSLEDRYPTLLAVAFLQLYNHLAEDATIRECANETCRRPFVRQRGRAEYGQNRTTGIKYCTRECARAQAQREHRRRKRQNASADPADRPHTATPHAAPGISGKEAS</sequence>